<reference evidence="3" key="3">
    <citation type="journal article" date="2005" name="Nature">
        <title>The map-based sequence of the rice genome.</title>
        <authorList>
            <consortium name="International rice genome sequencing project (IRGSP)"/>
            <person name="Matsumoto T."/>
            <person name="Wu J."/>
            <person name="Kanamori H."/>
            <person name="Katayose Y."/>
            <person name="Fujisawa M."/>
            <person name="Namiki N."/>
            <person name="Mizuno H."/>
            <person name="Yamamoto K."/>
            <person name="Antonio B.A."/>
            <person name="Baba T."/>
            <person name="Sakata K."/>
            <person name="Nagamura Y."/>
            <person name="Aoki H."/>
            <person name="Arikawa K."/>
            <person name="Arita K."/>
            <person name="Bito T."/>
            <person name="Chiden Y."/>
            <person name="Fujitsuka N."/>
            <person name="Fukunaka R."/>
            <person name="Hamada M."/>
            <person name="Harada C."/>
            <person name="Hayashi A."/>
            <person name="Hijishita S."/>
            <person name="Honda M."/>
            <person name="Hosokawa S."/>
            <person name="Ichikawa Y."/>
            <person name="Idonuma A."/>
            <person name="Iijima M."/>
            <person name="Ikeda M."/>
            <person name="Ikeno M."/>
            <person name="Ito K."/>
            <person name="Ito S."/>
            <person name="Ito T."/>
            <person name="Ito Y."/>
            <person name="Ito Y."/>
            <person name="Iwabuchi A."/>
            <person name="Kamiya K."/>
            <person name="Karasawa W."/>
            <person name="Kurita K."/>
            <person name="Katagiri S."/>
            <person name="Kikuta A."/>
            <person name="Kobayashi H."/>
            <person name="Kobayashi N."/>
            <person name="Machita K."/>
            <person name="Maehara T."/>
            <person name="Masukawa M."/>
            <person name="Mizubayashi T."/>
            <person name="Mukai Y."/>
            <person name="Nagasaki H."/>
            <person name="Nagata Y."/>
            <person name="Naito S."/>
            <person name="Nakashima M."/>
            <person name="Nakama Y."/>
            <person name="Nakamichi Y."/>
            <person name="Nakamura M."/>
            <person name="Meguro A."/>
            <person name="Negishi M."/>
            <person name="Ohta I."/>
            <person name="Ohta T."/>
            <person name="Okamoto M."/>
            <person name="Ono N."/>
            <person name="Saji S."/>
            <person name="Sakaguchi M."/>
            <person name="Sakai K."/>
            <person name="Shibata M."/>
            <person name="Shimokawa T."/>
            <person name="Song J."/>
            <person name="Takazaki Y."/>
            <person name="Terasawa K."/>
            <person name="Tsugane M."/>
            <person name="Tsuji K."/>
            <person name="Ueda S."/>
            <person name="Waki K."/>
            <person name="Yamagata H."/>
            <person name="Yamamoto M."/>
            <person name="Yamamoto S."/>
            <person name="Yamane H."/>
            <person name="Yoshiki S."/>
            <person name="Yoshihara R."/>
            <person name="Yukawa K."/>
            <person name="Zhong H."/>
            <person name="Yano M."/>
            <person name="Yuan Q."/>
            <person name="Ouyang S."/>
            <person name="Liu J."/>
            <person name="Jones K.M."/>
            <person name="Gansberger K."/>
            <person name="Moffat K."/>
            <person name="Hill J."/>
            <person name="Bera J."/>
            <person name="Fadrosh D."/>
            <person name="Jin S."/>
            <person name="Johri S."/>
            <person name="Kim M."/>
            <person name="Overton L."/>
            <person name="Reardon M."/>
            <person name="Tsitrin T."/>
            <person name="Vuong H."/>
            <person name="Weaver B."/>
            <person name="Ciecko A."/>
            <person name="Tallon L."/>
            <person name="Jackson J."/>
            <person name="Pai G."/>
            <person name="Aken S.V."/>
            <person name="Utterback T."/>
            <person name="Reidmuller S."/>
            <person name="Feldblyum T."/>
            <person name="Hsiao J."/>
            <person name="Zismann V."/>
            <person name="Iobst S."/>
            <person name="de Vazeille A.R."/>
            <person name="Buell C.R."/>
            <person name="Ying K."/>
            <person name="Li Y."/>
            <person name="Lu T."/>
            <person name="Huang Y."/>
            <person name="Zhao Q."/>
            <person name="Feng Q."/>
            <person name="Zhang L."/>
            <person name="Zhu J."/>
            <person name="Weng Q."/>
            <person name="Mu J."/>
            <person name="Lu Y."/>
            <person name="Fan D."/>
            <person name="Liu Y."/>
            <person name="Guan J."/>
            <person name="Zhang Y."/>
            <person name="Yu S."/>
            <person name="Liu X."/>
            <person name="Zhang Y."/>
            <person name="Hong G."/>
            <person name="Han B."/>
            <person name="Choisne N."/>
            <person name="Demange N."/>
            <person name="Orjeda G."/>
            <person name="Samain S."/>
            <person name="Cattolico L."/>
            <person name="Pelletier E."/>
            <person name="Couloux A."/>
            <person name="Segurens B."/>
            <person name="Wincker P."/>
            <person name="D'Hont A."/>
            <person name="Scarpelli C."/>
            <person name="Weissenbach J."/>
            <person name="Salanoubat M."/>
            <person name="Quetier F."/>
            <person name="Yu Y."/>
            <person name="Kim H.R."/>
            <person name="Rambo T."/>
            <person name="Currie J."/>
            <person name="Collura K."/>
            <person name="Luo M."/>
            <person name="Yang T."/>
            <person name="Ammiraju J.S.S."/>
            <person name="Engler F."/>
            <person name="Soderlund C."/>
            <person name="Wing R.A."/>
            <person name="Palmer L.E."/>
            <person name="de la Bastide M."/>
            <person name="Spiegel L."/>
            <person name="Nascimento L."/>
            <person name="Zutavern T."/>
            <person name="O'Shaughnessy A."/>
            <person name="Dike S."/>
            <person name="Dedhia N."/>
            <person name="Preston R."/>
            <person name="Balija V."/>
            <person name="McCombie W.R."/>
            <person name="Chow T."/>
            <person name="Chen H."/>
            <person name="Chung M."/>
            <person name="Chen C."/>
            <person name="Shaw J."/>
            <person name="Wu H."/>
            <person name="Hsiao K."/>
            <person name="Chao Y."/>
            <person name="Chu M."/>
            <person name="Cheng C."/>
            <person name="Hour A."/>
            <person name="Lee P."/>
            <person name="Lin S."/>
            <person name="Lin Y."/>
            <person name="Liou J."/>
            <person name="Liu S."/>
            <person name="Hsing Y."/>
            <person name="Raghuvanshi S."/>
            <person name="Mohanty A."/>
            <person name="Bharti A.K."/>
            <person name="Gaur A."/>
            <person name="Gupta V."/>
            <person name="Kumar D."/>
            <person name="Ravi V."/>
            <person name="Vij S."/>
            <person name="Kapur A."/>
            <person name="Khurana P."/>
            <person name="Khurana P."/>
            <person name="Khurana J.P."/>
            <person name="Tyagi A.K."/>
            <person name="Gaikwad K."/>
            <person name="Singh A."/>
            <person name="Dalal V."/>
            <person name="Srivastava S."/>
            <person name="Dixit A."/>
            <person name="Pal A.K."/>
            <person name="Ghazi I.A."/>
            <person name="Yadav M."/>
            <person name="Pandit A."/>
            <person name="Bhargava A."/>
            <person name="Sureshbabu K."/>
            <person name="Batra K."/>
            <person name="Sharma T.R."/>
            <person name="Mohapatra T."/>
            <person name="Singh N.K."/>
            <person name="Messing J."/>
            <person name="Nelson A.B."/>
            <person name="Fuks G."/>
            <person name="Kavchok S."/>
            <person name="Keizer G."/>
            <person name="Linton E."/>
            <person name="Llaca V."/>
            <person name="Song R."/>
            <person name="Tanyolac B."/>
            <person name="Young S."/>
            <person name="Ho-Il K."/>
            <person name="Hahn J.H."/>
            <person name="Sangsakoo G."/>
            <person name="Vanavichit A."/>
            <person name="de Mattos Luiz.A.T."/>
            <person name="Zimmer P.D."/>
            <person name="Malone G."/>
            <person name="Dellagostin O."/>
            <person name="de Oliveira A.C."/>
            <person name="Bevan M."/>
            <person name="Bancroft I."/>
            <person name="Minx P."/>
            <person name="Cordum H."/>
            <person name="Wilson R."/>
            <person name="Cheng Z."/>
            <person name="Jin W."/>
            <person name="Jiang J."/>
            <person name="Leong S.A."/>
            <person name="Iwama H."/>
            <person name="Gojobori T."/>
            <person name="Itoh T."/>
            <person name="Niimura Y."/>
            <person name="Fujii Y."/>
            <person name="Habara T."/>
            <person name="Sakai H."/>
            <person name="Sato Y."/>
            <person name="Wilson G."/>
            <person name="Kumar K."/>
            <person name="McCouch S."/>
            <person name="Juretic N."/>
            <person name="Hoen D."/>
            <person name="Wright S."/>
            <person name="Bruskiewich R."/>
            <person name="Bureau T."/>
            <person name="Miyao A."/>
            <person name="Hirochika H."/>
            <person name="Nishikawa T."/>
            <person name="Kadowaki K."/>
            <person name="Sugiura M."/>
            <person name="Burr B."/>
            <person name="Sasaki T."/>
        </authorList>
    </citation>
    <scope>NUCLEOTIDE SEQUENCE [LARGE SCALE GENOMIC DNA]</scope>
    <source>
        <strain evidence="3">cv. Nipponbare</strain>
    </source>
</reference>
<reference evidence="1" key="1">
    <citation type="submission" date="2002-04" db="EMBL/GenBank/DDBJ databases">
        <title>Oryza sativa nipponbare(GA3) genomic DNA, chromosome 2, PAC clone:P0605D08.</title>
        <authorList>
            <person name="Sasaki T."/>
            <person name="Matsumoto T."/>
            <person name="Katayose Y."/>
        </authorList>
    </citation>
    <scope>NUCLEOTIDE SEQUENCE</scope>
</reference>
<protein>
    <submittedName>
        <fullName evidence="2">Uncharacterized protein</fullName>
    </submittedName>
</protein>
<name>Q6EPY0_ORYSJ</name>
<dbReference type="AlphaFoldDB" id="Q6EPY0"/>
<dbReference type="EMBL" id="AP005110">
    <property type="protein sequence ID" value="BAD28435.1"/>
    <property type="molecule type" value="Genomic_DNA"/>
</dbReference>
<evidence type="ECO:0000313" key="2">
    <source>
        <dbReference type="EMBL" id="BAD29290.1"/>
    </source>
</evidence>
<proteinExistence type="predicted"/>
<dbReference type="Proteomes" id="UP000000763">
    <property type="component" value="Chromosome 2"/>
</dbReference>
<reference evidence="2" key="2">
    <citation type="submission" date="2002-10" db="EMBL/GenBank/DDBJ databases">
        <title>Oryza sativa nipponbare(GA3) genomic DNA, chromosome 2, BAC clone:B1136H02.</title>
        <authorList>
            <person name="Sasaki T."/>
            <person name="Matsumoto T."/>
            <person name="Katayose Y."/>
        </authorList>
    </citation>
    <scope>NUCLEOTIDE SEQUENCE</scope>
</reference>
<organism evidence="2 3">
    <name type="scientific">Oryza sativa subsp. japonica</name>
    <name type="common">Rice</name>
    <dbReference type="NCBI Taxonomy" id="39947"/>
    <lineage>
        <taxon>Eukaryota</taxon>
        <taxon>Viridiplantae</taxon>
        <taxon>Streptophyta</taxon>
        <taxon>Embryophyta</taxon>
        <taxon>Tracheophyta</taxon>
        <taxon>Spermatophyta</taxon>
        <taxon>Magnoliopsida</taxon>
        <taxon>Liliopsida</taxon>
        <taxon>Poales</taxon>
        <taxon>Poaceae</taxon>
        <taxon>BOP clade</taxon>
        <taxon>Oryzoideae</taxon>
        <taxon>Oryzeae</taxon>
        <taxon>Oryzinae</taxon>
        <taxon>Oryza</taxon>
        <taxon>Oryza sativa</taxon>
    </lineage>
</organism>
<sequence>MGAWRHRPSAQAPRACRSASAVTLALARLYNLVRILEVHEVVARRPRRFRPHSMTPVRSFKPMNISDDQNHVDAGKPNIDVFDEVQQEISNDIVARVIRDAHGLKACMTGSCQCPPIPIVRALRIWRR</sequence>
<gene>
    <name evidence="2" type="ORF">B1136H02.9</name>
    <name evidence="1" type="ORF">P0605D08.42</name>
</gene>
<evidence type="ECO:0000313" key="1">
    <source>
        <dbReference type="EMBL" id="BAD28435.1"/>
    </source>
</evidence>
<dbReference type="EMBL" id="AP005798">
    <property type="protein sequence ID" value="BAD29290.1"/>
    <property type="molecule type" value="Genomic_DNA"/>
</dbReference>
<evidence type="ECO:0000313" key="3">
    <source>
        <dbReference type="Proteomes" id="UP000000763"/>
    </source>
</evidence>
<accession>Q6EPY0</accession>
<reference evidence="3" key="4">
    <citation type="journal article" date="2008" name="Nucleic Acids Res.">
        <title>The rice annotation project database (RAP-DB): 2008 update.</title>
        <authorList>
            <consortium name="The rice annotation project (RAP)"/>
        </authorList>
    </citation>
    <scope>GENOME REANNOTATION</scope>
    <source>
        <strain evidence="3">cv. Nipponbare</strain>
    </source>
</reference>